<dbReference type="OrthoDB" id="3045861at2759"/>
<feature type="region of interest" description="Disordered" evidence="4">
    <location>
        <begin position="575"/>
        <end position="599"/>
    </location>
</feature>
<organism evidence="6 7">
    <name type="scientific">Neocallimastix californiae</name>
    <dbReference type="NCBI Taxonomy" id="1754190"/>
    <lineage>
        <taxon>Eukaryota</taxon>
        <taxon>Fungi</taxon>
        <taxon>Fungi incertae sedis</taxon>
        <taxon>Chytridiomycota</taxon>
        <taxon>Chytridiomycota incertae sedis</taxon>
        <taxon>Neocallimastigomycetes</taxon>
        <taxon>Neocallimastigales</taxon>
        <taxon>Neocallimastigaceae</taxon>
        <taxon>Neocallimastix</taxon>
    </lineage>
</organism>
<dbReference type="GO" id="GO:0030687">
    <property type="term" value="C:preribosome, large subunit precursor"/>
    <property type="evidence" value="ECO:0007669"/>
    <property type="project" value="TreeGrafter"/>
</dbReference>
<dbReference type="GO" id="GO:0016887">
    <property type="term" value="F:ATP hydrolysis activity"/>
    <property type="evidence" value="ECO:0007669"/>
    <property type="project" value="InterPro"/>
</dbReference>
<dbReference type="InterPro" id="IPR003593">
    <property type="entry name" value="AAA+_ATPase"/>
</dbReference>
<sequence>MNNIDEKVLIHLKDDQDFCEESVDITKIINEINEHNENLDTINIKDSSKRIKKFIFTPEALQRLTLIYNYLKDGVPVLLEGPTGTSKTLSVEIVCELFNYPLIRFNLSSETKATDLLGRYVGDQNSWAGIRLQMGQFIDAFENGKVLLLDEINLASQECLQFIEEALDSGEISTELPGKPLLRIKMHPNFRLIATQNPNKGLFAHKRKDLGQKFISRFQVINFPEFSKEELRKIALGLAEQFHLEGEEGLINDLVSFHIEWSNLPEIAEDIQCFTVREIAATVRAIANGNNPLDTVLTIYGARYTKDKREKLMNLLKEYSSFNTLKKEEFEYPKSFPKCFHNNHLSEALKSIFFSFKNNRHVILAGAEGTGITQIARWISQYYDQENEENEDSSSQYFCVCTEEIKCADLIGRQKPSDGINSNTQELLKWQSGFLSEAIEKGKCTVLDSIDEAPSTVTERLNALLDQKYDEKQKYFEIPENPNQSRIAIHSKFRLLCTCHIEKLNYMSPAFINRFDVIVLENQLENIRKEEMISLISLLMNYKYTSNQVQKSDSEVFSDVDSDEESYYYSFLKDDPESDDEPISNNNEIDYAPDGEPISNNNEIDYVPDNEIIELITKEVNDSMTMLQLSQFCKAVAIYSLFFPSSVSKSKIIDLTKQILKKDPNEKDFELDDEIKNYLINDLNSSQNILNDNDDDDDQFFFLNSELLQQFIAKLYAASLIHLPVCVYGPTGVGKTSAARAFAKIRPLSYKSNTKYKMHSFHSGTKSNNFYGTTTIKDGKIIYINGTLTDSLRKGYTFIADEMNLSSITTMKALAPALDPSVGNNIFVPGIGETIEVNSSFFFIACQNELGTIGRNAVPSSIASRFRYFNYPKQTEEDLSSICKDICNSIYKNGKKPSFKPNDAELLGKFMIELNNSNQRCIPQWSLRDITKIFKRAFQQDERRNEYLNITLYHNILFYSLSSVNQEDCKSCLPFICDLIGKIFFNDSSEFLTQRDELNKCFNISPEIQKRNNGTYLMKGECGILFEFDPKIRYTNSLLNSMFQILLTEDTEPVLLMGPSGFKTFLSQQFLREAKVITLNQESTIAQLLGSSSFLTDIEAKLFYIEIICKICHIYNSFPKFSQKLMNNTLSKNDILNETSLAKEFLPNSFGEIINHLIDKLFNNSMNNNKTCVIENIALEFRPGLLLSAFLEGRSLILKNLSNLPTIVLERFNELFSGKHIITLNEDIHNTFTTSDNKVLNQSNQNIRFFATCPLNSASKLSEAVLSRFTVLNISGYKNEEQQKALLSYIQFNDLNVDTSNISILYKLSDESIISKIGIHLSFLQMINILEMTARLNENSDPTHNQFNMGIIIYRVLNGVLEKRIHRQNLQSIIIEAGISIPPQLDEKFMEEPLIVTNENGYRGVKSKITGLFIKSPNAKAKLSNTAFIPTFTEMVDIIHLGIVIKIPVILEGPPGQGKQTAIKYIADYLGFNIINIIISRSTKVDDLLGKLTISRDENNNIHVNIIETKLVKAFKSNSEMNNTIIVFHNINNASPAVLEVLASIFDHHQHDILLPDGNTIYKGKMNIIGIFNPKNNPSNRDKLPNSLIYSSIYHIVNSPEDSDVFDFIITLFSKTNLKEDALVTFDHYKITKQYAAEINATPLTLNDLIKYILFRRASYGCIDRSLISQMVFAYRFIQQESIQYILSMMSIGKMSYNPQFILNLENQKLLIKISEESKKALEIPINDISNVNEMKIQEALASLTIPQKHCMTFMACSLLAKRTCILQGNTASGKSFLVRLFAQMLGQKLVVYQMNSDTGMSILTGQSIISDSISFQEDAKIDHAYSELCMIPYFREYLEKNNFKRDKKHFSALLQEIQKYNQKELSQEQKRCLSSAHQKIIQILSPANRFHHEESAFIKAIRNGEWVLIDGIELAPPEIAEKISSLCGDDPELDLTECGEECYFTKRKTTKSQQIHDNFFLLITYNPSSQNEIKTLDSDLINKCCSFSLSEMDSKEEYSAQILLGSLVNQSYPSKFSIEIAARMAMLHSKAKKKSQSNKDLFAGDLQFTGRTLTFIEKEIKYHTKNSKLNLKQSKICKPICNSINAFYCNSVIDSNKREEFRKDLIAQFSETPPLELLNNIEYPGMNQKEKKQMQRPDDILILEKEYSQIGILVQIFHNIQENIKNVNPEYYNTELKDKDLLMISELQQPIMRLNLLHELEEQGFSFIFPGILYDEHFFEIMQIIKNLSENIEVIKTFSDFIYKLKLYKELIPYVERIFPYHIFQDGSSIVLSKLIKLLKILNEKQISFNVEIDNQSYKFEYDKMSNVEINYIFNENDPFLLSYGSIVSFYIKINNKIRKKHYSFDHIDPKKESMMEKTLTIISLTNYVISTPSILEANFKEQYKVIIKESKTKSSHNTDFPITVKSQLSSFYKSDVHDLILISKIITMIFLLPTEKLQIISFFIHKLEAYVLFIVHLVFSSLIPDNVQNVHDFLNWMASGIKPLGDENSILWRIMNNSFRVPLNYEIINLKGLIQEINQEIKYLESSPIDNQEKWPTELFIEDLNNQKSSIKKLIDEKNASKEDLDIKNNIQDLIRRIDSTEIKKDKHKSIRKQIITQLKYISQNTLNQNDYQNCVNMVQQFFYFIKENDSEFNKKNILWPVFQSSVLPNQSNNFKDKELFLDIIWFSKAKALLDTISKSSLKTVYSDVMKLSEFPELNSMVQFLFNRLNSSSNSIHTGLSVDDMSIMYSTLNALFIYKSKKYSFNSFNDIVSLLNDLSERKEITNEKEIEWIHEIANQFSSSFVLTLPRLKPNDLFYLIINYQGELKEPLNGPLISKTEASEICRSLQSRLFNDFKDMKECSDTIAKIIYNNIYRTTKADDSDHEGLKDLLSTSFQTMENPNNKQLLQAALNILSIADNLNDFKDYEFKFDDIKFIRNQKWLQNKEYINRYPSLVFWLCKNQKCMKQLQYIYEKSKLSTHELPFWIFVLRIMSAKNCISFDSKPTTETGKLIKQLVTDNIKKIINKSSSIGTEWLSLILSNVPAEITDACNKIFYQFFTYLSEDDYNNNEIINKIKYESIKNFIKNICDMSVKGTLQCILKEPIKSCNEDTSSFIKDPENFIKERVLDYRNKMLQEVTNSNEFKILSDNFNKLRPEIDKKIEFLEQSINEETESRKKCFKQEQEKKYNKDFGVYKKKLHKSVKEYNDLFYEISEIIRKGEEYLNFYNYNKKILELLEKGENLIEIEEDQSKTSLDVTMLIFSPLFPFYSPKYIKIYDKRNIKKLQQIQFKRQNFIQEKQIFYFPTKYYSNYKFLVYNNDPKNTQNIKIYPLKTNTDYRNQFEIKYKLYTKISAPSLIFGKDYNQKDSKSFINMLQQFNKKIDTFIHEIQKEFSTGDINDQSFKKPEYIIEYIKNIQNYFNVKYTDGKESEIQNLLNNLIYDLNQILKDIKSFQFFFIEKNIKNDWINSSQFNFIFNSIHHYSLPFPSDKPEIGKINLLNIKNIEYLSSPILSIDKNSISCCYNALNITIGPIIPILYSKKTTMNFISFIDNPVTVDIENVTSKDGHDYSRWFTAKHTFTSGEIIQIFISLPPPVNKNIENIEVSLNLKIQSPPYKELNIPCTFFITLLPLSIFLSCKEYSLSYHDDSFNLCTQYLMSNSDLSLKIQNYNHKDAVSYAYQIESCDDNESPKPDVNKSKNGLSIHIPSLSNKIQRLHFNLHLQFSERFSTEVRVNAAIIPFDYSFYIYDFTKKKYISNNLTIFFSNDLVEKSIPLHCILYIPSFINQLDCDAIIQKKISCGEIENYSYYQKFPAKSKKFTLMLKIHPNLKNYEYNEYNSISLQIKGIEKKIQIRFIRPQLYEVKDYSYQWINNEWIKTPYNFNPESECYINTFFGIKNPNPKIKVTYKKDFVSVENGSNNIFISYGKNGEIKKQSNASTESLMRNIDNGIPIFGIYMNKWYPLFKTYPQSIKNWEKLELDPINVENAKKDLEKVNERKFFQWNARSATDFLVMVDLLKLDDLTTPNSLICINNLIDSFPDSIKKTSLYWKNLKDCGDIIPNIMSRDQEDLLYIISHNLIYYFYILFKSQYEKIEKQSYSIILDSIPNDKVPSKIKELCQQYYTIDSEEMSFDPASKEDEQFHEVKTALKNLSISDISVEDSKEAFLITYYNYSNFEIQSKLRNDKPNIIISSKKYHLQSDKDISISLPDISSEFKREGVTIENLSNFYLSCLKGTRILPIYIRSMKIQNNKAMEKTASNYFLKLLQVYRGLPKIDNSLISYSVNSFISSFCSMIGKFKLAGITFSNLPTSCQNLEEHQQDFIQYPEKDDLFLPQENWTSKAQILSQNSKYSLIGYPLGNAGLQFSSFHSTPSNQNIFHQDNQVDNISTNNERNISEENDGMEVLDDIQFDKLIKIRRQQELDEIEQENDDLDIEIQEESSNEQKTKIKISSNDIEVKSKKIKSEQFDGSLSHFTEEEGIKRTVARISQMDSNKTLNIYSERYHLSNTNILYDANFPCEDRDKYSIIPLIVQSYILSQEFIKVASDPKNEISFSNIAVNILVDCSSFISDENKIFNMFIICALTDALTALEIPYSAAVIADQNFKCIIKTFDEDHSFQVLQRICDCLLIKRYKTKLASSIKFAIDSMQYTYDKNRNQRAIFTFSDGLDEQLILTKSWKDSILINPDISIGFVFIKSALLLGKNLEIVQDMWKNFETQTNVSIANIKAEISEEVKNELNKVFINVMSRKSLNSPKNTDKYEFPTFSIEDSMCISSLKNISTAFQEKFQAKDIYIERTDVLKTAKLVIDKIDAKKYLNKMNSIATCKTGNDFNKSEYEKLLMTFINREKLNISYLETIFKPNKASQAILSTTGTEFDITALILNIINPVPDPMIYLEEKGGLIRNYSVSVIIDLSISCFHELSASHSIQTIHHLLSALALFDLPSFDLILTGDPTPTVLCSEVGTCRALNPNSNIWKSLFVMLENPNRHADLASAIHTAFDLRRMRSTEYTNILFVLTDGLYQNSERPRIVECVNNCVQSGINTIGVGIGIYPKGIEKLFPQIIFSPNPENVMKGIATLFGDNPSNVYDEMPSISFAMDEQFNFNLKEAISKIINNKENPVYKNLKEELHEITPTLESFEFINPEFSIIDEKGDYINPPEGTYSALYTKDILKTQKILIVMLWDCSLNQKEGRALDKQYIFTSPEPGRTECIKSAVDHYGIELEVVQNYEDAIDRLLRQTKPGFCDYYATWVICGPPYPVLPYCGKDSDPHLVGQFIDVLIQFWKNGGSLVFWAEGDPLYAQVNWFLEKVEFENEPNCPSGKTNLRITGEHLGNTILKPDESPDLIHPQTFNRSPLIFKESQRTTPSHNTGKLYEGYTISYALYDLEKIKPFIPFARDSGENQTLRNSAITSMFYPANLKTGTGDIVIDCGYTKLFSKITTDGTFRYIQNIAGWTGRPEIHKRVDGIEPSEWRPKAISFEIKKVKWPKFKSQVVDKVDIVFCIDATGSMENWIEAAKKQSQAIANSSHSNHPGIHFNFGVIFYRDPIDSRSDKNEFFQPTNSIQSLVSFMSTQVANGGGDGPEDWVGAYSILLDQINWRPGAARAVIHIADAPAHGTEWGGDSKHQIEGPKLYPLIKRCANEEIFFTGINVLNGATQSFNRIKAIYSEQKKEKFYTTIYSIESVDSNVAAKFLSDVTANINSIKIIFIYIHINNNNKKINIKY</sequence>
<evidence type="ECO:0000313" key="6">
    <source>
        <dbReference type="EMBL" id="ORY55018.1"/>
    </source>
</evidence>
<keyword evidence="3" id="KW-0175">Coiled coil</keyword>
<dbReference type="PANTHER" id="PTHR48103:SF2">
    <property type="entry name" value="MIDASIN"/>
    <property type="match status" value="1"/>
</dbReference>
<evidence type="ECO:0000313" key="7">
    <source>
        <dbReference type="Proteomes" id="UP000193920"/>
    </source>
</evidence>
<evidence type="ECO:0000256" key="2">
    <source>
        <dbReference type="ARBA" id="ARBA00022840"/>
    </source>
</evidence>
<dbReference type="GO" id="GO:0005524">
    <property type="term" value="F:ATP binding"/>
    <property type="evidence" value="ECO:0007669"/>
    <property type="project" value="UniProtKB-KW"/>
</dbReference>
<dbReference type="CDD" id="cd00009">
    <property type="entry name" value="AAA"/>
    <property type="match status" value="2"/>
</dbReference>
<dbReference type="EMBL" id="MCOG01000080">
    <property type="protein sequence ID" value="ORY55018.1"/>
    <property type="molecule type" value="Genomic_DNA"/>
</dbReference>
<keyword evidence="7" id="KW-1185">Reference proteome</keyword>
<dbReference type="Pfam" id="PF07728">
    <property type="entry name" value="AAA_5"/>
    <property type="match status" value="4"/>
</dbReference>
<evidence type="ECO:0000256" key="3">
    <source>
        <dbReference type="SAM" id="Coils"/>
    </source>
</evidence>
<proteinExistence type="predicted"/>
<evidence type="ECO:0000256" key="4">
    <source>
        <dbReference type="SAM" id="MobiDB-lite"/>
    </source>
</evidence>
<dbReference type="Gene3D" id="3.40.50.300">
    <property type="entry name" value="P-loop containing nucleotide triphosphate hydrolases"/>
    <property type="match status" value="6"/>
</dbReference>
<dbReference type="PROSITE" id="PS50234">
    <property type="entry name" value="VWFA"/>
    <property type="match status" value="1"/>
</dbReference>
<feature type="domain" description="VWFA" evidence="5">
    <location>
        <begin position="5476"/>
        <end position="5678"/>
    </location>
</feature>
<dbReference type="InterPro" id="IPR002035">
    <property type="entry name" value="VWF_A"/>
</dbReference>
<evidence type="ECO:0000256" key="1">
    <source>
        <dbReference type="ARBA" id="ARBA00022741"/>
    </source>
</evidence>
<keyword evidence="1" id="KW-0547">Nucleotide-binding</keyword>
<dbReference type="PANTHER" id="PTHR48103">
    <property type="entry name" value="MIDASIN-RELATED"/>
    <property type="match status" value="1"/>
</dbReference>
<dbReference type="SUPFAM" id="SSF53300">
    <property type="entry name" value="vWA-like"/>
    <property type="match status" value="2"/>
</dbReference>
<feature type="coiled-coil region" evidence="3">
    <location>
        <begin position="4395"/>
        <end position="4422"/>
    </location>
</feature>
<protein>
    <recommendedName>
        <fullName evidence="5">VWFA domain-containing protein</fullName>
    </recommendedName>
</protein>
<name>A0A1Y2D6V5_9FUNG</name>
<dbReference type="GO" id="GO:0000027">
    <property type="term" value="P:ribosomal large subunit assembly"/>
    <property type="evidence" value="ECO:0007669"/>
    <property type="project" value="TreeGrafter"/>
</dbReference>
<dbReference type="GO" id="GO:0000055">
    <property type="term" value="P:ribosomal large subunit export from nucleus"/>
    <property type="evidence" value="ECO:0007669"/>
    <property type="project" value="TreeGrafter"/>
</dbReference>
<dbReference type="SUPFAM" id="SSF52540">
    <property type="entry name" value="P-loop containing nucleoside triphosphate hydrolases"/>
    <property type="match status" value="6"/>
</dbReference>
<dbReference type="STRING" id="1754190.A0A1Y2D6V5"/>
<dbReference type="Proteomes" id="UP000193920">
    <property type="component" value="Unassembled WGS sequence"/>
</dbReference>
<accession>A0A1Y2D6V5</accession>
<dbReference type="InterPro" id="IPR011704">
    <property type="entry name" value="ATPase_dyneun-rel_AAA"/>
</dbReference>
<gene>
    <name evidence="6" type="ORF">LY90DRAFT_507254</name>
</gene>
<dbReference type="InterPro" id="IPR027417">
    <property type="entry name" value="P-loop_NTPase"/>
</dbReference>
<keyword evidence="2" id="KW-0067">ATP-binding</keyword>
<dbReference type="InterPro" id="IPR036465">
    <property type="entry name" value="vWFA_dom_sf"/>
</dbReference>
<dbReference type="GO" id="GO:0005634">
    <property type="term" value="C:nucleus"/>
    <property type="evidence" value="ECO:0007669"/>
    <property type="project" value="TreeGrafter"/>
</dbReference>
<comment type="caution">
    <text evidence="6">The sequence shown here is derived from an EMBL/GenBank/DDBJ whole genome shotgun (WGS) entry which is preliminary data.</text>
</comment>
<evidence type="ECO:0000259" key="5">
    <source>
        <dbReference type="PROSITE" id="PS50234"/>
    </source>
</evidence>
<dbReference type="Gene3D" id="3.40.50.410">
    <property type="entry name" value="von Willebrand factor, type A domain"/>
    <property type="match status" value="1"/>
</dbReference>
<dbReference type="SMART" id="SM00382">
    <property type="entry name" value="AAA"/>
    <property type="match status" value="3"/>
</dbReference>
<reference evidence="6 7" key="1">
    <citation type="submission" date="2016-08" db="EMBL/GenBank/DDBJ databases">
        <title>A Parts List for Fungal Cellulosomes Revealed by Comparative Genomics.</title>
        <authorList>
            <consortium name="DOE Joint Genome Institute"/>
            <person name="Haitjema C.H."/>
            <person name="Gilmore S.P."/>
            <person name="Henske J.K."/>
            <person name="Solomon K.V."/>
            <person name="De Groot R."/>
            <person name="Kuo A."/>
            <person name="Mondo S.J."/>
            <person name="Salamov A.A."/>
            <person name="Labutti K."/>
            <person name="Zhao Z."/>
            <person name="Chiniquy J."/>
            <person name="Barry K."/>
            <person name="Brewer H.M."/>
            <person name="Purvine S.O."/>
            <person name="Wright A.T."/>
            <person name="Boxma B."/>
            <person name="Van Alen T."/>
            <person name="Hackstein J.H."/>
            <person name="Baker S.E."/>
            <person name="Grigoriev I.V."/>
            <person name="O'Malley M.A."/>
        </authorList>
    </citation>
    <scope>NUCLEOTIDE SEQUENCE [LARGE SCALE GENOMIC DNA]</scope>
    <source>
        <strain evidence="6 7">G1</strain>
    </source>
</reference>